<dbReference type="EMBL" id="CP017478">
    <property type="protein sequence ID" value="AOW20636.1"/>
    <property type="molecule type" value="Genomic_DNA"/>
</dbReference>
<evidence type="ECO:0000313" key="3">
    <source>
        <dbReference type="EMBL" id="AOW20636.1"/>
    </source>
</evidence>
<evidence type="ECO:0000259" key="2">
    <source>
        <dbReference type="Pfam" id="PF00561"/>
    </source>
</evidence>
<dbReference type="Proteomes" id="UP000176050">
    <property type="component" value="Chromosome"/>
</dbReference>
<accession>A0A1D8P7V2</accession>
<organism evidence="3 4">
    <name type="scientific">Urechidicola croceus</name>
    <dbReference type="NCBI Taxonomy" id="1850246"/>
    <lineage>
        <taxon>Bacteria</taxon>
        <taxon>Pseudomonadati</taxon>
        <taxon>Bacteroidota</taxon>
        <taxon>Flavobacteriia</taxon>
        <taxon>Flavobacteriales</taxon>
        <taxon>Flavobacteriaceae</taxon>
        <taxon>Urechidicola</taxon>
    </lineage>
</organism>
<dbReference type="AlphaFoldDB" id="A0A1D8P7V2"/>
<name>A0A1D8P7V2_9FLAO</name>
<dbReference type="SUPFAM" id="SSF53474">
    <property type="entry name" value="alpha/beta-Hydrolases"/>
    <property type="match status" value="1"/>
</dbReference>
<reference evidence="3 4" key="1">
    <citation type="submission" date="2016-10" db="EMBL/GenBank/DDBJ databases">
        <title>Lutibacter sp. LPB0138, isolated from marine gastropod.</title>
        <authorList>
            <person name="Kim E."/>
            <person name="Yi H."/>
        </authorList>
    </citation>
    <scope>NUCLEOTIDE SEQUENCE [LARGE SCALE GENOMIC DNA]</scope>
    <source>
        <strain evidence="3 4">LPB0138</strain>
    </source>
</reference>
<gene>
    <name evidence="3" type="ORF">LPB138_08085</name>
</gene>
<dbReference type="KEGG" id="lul:LPB138_08085"/>
<evidence type="ECO:0000313" key="4">
    <source>
        <dbReference type="Proteomes" id="UP000176050"/>
    </source>
</evidence>
<feature type="domain" description="AB hydrolase-1" evidence="2">
    <location>
        <begin position="15"/>
        <end position="137"/>
    </location>
</feature>
<dbReference type="OrthoDB" id="9808398at2"/>
<dbReference type="Pfam" id="PF00561">
    <property type="entry name" value="Abhydrolase_1"/>
    <property type="match status" value="1"/>
</dbReference>
<dbReference type="PANTHER" id="PTHR46118:SF4">
    <property type="entry name" value="PROTEIN ABHD11"/>
    <property type="match status" value="1"/>
</dbReference>
<dbReference type="InterPro" id="IPR029058">
    <property type="entry name" value="AB_hydrolase_fold"/>
</dbReference>
<sequence length="255" mass="29267">MSEILHSRIIGKGEPFIILHGFLGMGDNWKTLGNKFAEHFEVHLIDQRNHGRSFHSEEFDLELLTEDLLNYLEAHNLDRVNLLGHSMGGKVAMLFAVNHPKKVKKLIIADISPRFYPPHHHEILEALNAVNFNTQKSRDEIEGVLKNYISEFGIRQFLMKNVTRNGKNGYKYRFNLSTLTENYEEITLRLPSFTQFEGDVLFLRGENSGYIGKDDEGVIEAHFPNSKIVTVKNAGHWLHADNPSDFYAEVVSFLD</sequence>
<keyword evidence="1 3" id="KW-0378">Hydrolase</keyword>
<protein>
    <submittedName>
        <fullName evidence="3">Alpha/beta hydrolase</fullName>
    </submittedName>
</protein>
<keyword evidence="4" id="KW-1185">Reference proteome</keyword>
<dbReference type="PANTHER" id="PTHR46118">
    <property type="entry name" value="PROTEIN ABHD11"/>
    <property type="match status" value="1"/>
</dbReference>
<dbReference type="RefSeq" id="WP_070236779.1">
    <property type="nucleotide sequence ID" value="NZ_CP017478.1"/>
</dbReference>
<dbReference type="PRINTS" id="PR00111">
    <property type="entry name" value="ABHYDROLASE"/>
</dbReference>
<proteinExistence type="predicted"/>
<evidence type="ECO:0000256" key="1">
    <source>
        <dbReference type="ARBA" id="ARBA00022801"/>
    </source>
</evidence>
<dbReference type="InterPro" id="IPR000073">
    <property type="entry name" value="AB_hydrolase_1"/>
</dbReference>
<dbReference type="STRING" id="1850246.LPB138_08085"/>
<dbReference type="Gene3D" id="3.40.50.1820">
    <property type="entry name" value="alpha/beta hydrolase"/>
    <property type="match status" value="1"/>
</dbReference>
<dbReference type="GO" id="GO:0016787">
    <property type="term" value="F:hydrolase activity"/>
    <property type="evidence" value="ECO:0007669"/>
    <property type="project" value="UniProtKB-KW"/>
</dbReference>